<evidence type="ECO:0000256" key="1">
    <source>
        <dbReference type="SAM" id="Phobius"/>
    </source>
</evidence>
<name>A0A4Y9F3I1_9MICC</name>
<dbReference type="STRING" id="85336.A7979_05300"/>
<feature type="transmembrane region" description="Helical" evidence="1">
    <location>
        <begin position="50"/>
        <end position="72"/>
    </location>
</feature>
<dbReference type="AlphaFoldDB" id="A0A4Y9F3I1"/>
<sequence>MTLAIVMTLIAVVLIAVGIVGIVYPILPGSFAVLGGVLLWGLTLRGPEGWWILGLGLPIMIAGMAAQALLTGKTLKQRAIPNRSILWGVLGAVIGMFVIPVVGLFVGFAVALLLSETVRSQGDIATSAGSTLAALKSMGIGILIELAAALTTGTIFTICAITYFITA</sequence>
<organism evidence="2 3">
    <name type="scientific">Rothia nasimurium</name>
    <dbReference type="NCBI Taxonomy" id="85336"/>
    <lineage>
        <taxon>Bacteria</taxon>
        <taxon>Bacillati</taxon>
        <taxon>Actinomycetota</taxon>
        <taxon>Actinomycetes</taxon>
        <taxon>Micrococcales</taxon>
        <taxon>Micrococcaceae</taxon>
        <taxon>Rothia</taxon>
    </lineage>
</organism>
<feature type="transmembrane region" description="Helical" evidence="1">
    <location>
        <begin position="140"/>
        <end position="165"/>
    </location>
</feature>
<feature type="transmembrane region" description="Helical" evidence="1">
    <location>
        <begin position="84"/>
        <end position="114"/>
    </location>
</feature>
<evidence type="ECO:0000313" key="2">
    <source>
        <dbReference type="EMBL" id="TFU20775.1"/>
    </source>
</evidence>
<keyword evidence="1" id="KW-1133">Transmembrane helix</keyword>
<proteinExistence type="predicted"/>
<dbReference type="Pfam" id="PF04306">
    <property type="entry name" value="DUF456"/>
    <property type="match status" value="1"/>
</dbReference>
<keyword evidence="1" id="KW-0812">Transmembrane</keyword>
<reference evidence="2 3" key="1">
    <citation type="submission" date="2019-03" db="EMBL/GenBank/DDBJ databases">
        <title>Diversity of the mouse oral microbiome.</title>
        <authorList>
            <person name="Joseph S."/>
            <person name="Aduse-Opoku J."/>
            <person name="Curtis M."/>
            <person name="Wade W."/>
            <person name="Hashim A."/>
        </authorList>
    </citation>
    <scope>NUCLEOTIDE SEQUENCE [LARGE SCALE GENOMIC DNA]</scope>
    <source>
        <strain evidence="3">irhom_31</strain>
    </source>
</reference>
<accession>A0A4Y9F3I1</accession>
<dbReference type="InterPro" id="IPR007403">
    <property type="entry name" value="DUF456"/>
</dbReference>
<keyword evidence="1" id="KW-0472">Membrane</keyword>
<comment type="caution">
    <text evidence="2">The sequence shown here is derived from an EMBL/GenBank/DDBJ whole genome shotgun (WGS) entry which is preliminary data.</text>
</comment>
<evidence type="ECO:0000313" key="3">
    <source>
        <dbReference type="Proteomes" id="UP000297951"/>
    </source>
</evidence>
<dbReference type="EMBL" id="SPQC01000047">
    <property type="protein sequence ID" value="TFU20775.1"/>
    <property type="molecule type" value="Genomic_DNA"/>
</dbReference>
<protein>
    <submittedName>
        <fullName evidence="2">DUF456 domain-containing protein</fullName>
    </submittedName>
</protein>
<gene>
    <name evidence="2" type="ORF">E4U03_10630</name>
</gene>
<dbReference type="RefSeq" id="WP_135013704.1">
    <property type="nucleotide sequence ID" value="NZ_JADGLK010000047.1"/>
</dbReference>
<dbReference type="OrthoDB" id="3733714at2"/>
<feature type="transmembrane region" description="Helical" evidence="1">
    <location>
        <begin position="12"/>
        <end position="38"/>
    </location>
</feature>
<dbReference type="Proteomes" id="UP000297951">
    <property type="component" value="Unassembled WGS sequence"/>
</dbReference>